<dbReference type="GO" id="GO:0004497">
    <property type="term" value="F:monooxygenase activity"/>
    <property type="evidence" value="ECO:0007669"/>
    <property type="project" value="UniProtKB-KW"/>
</dbReference>
<dbReference type="OrthoDB" id="10029326at2759"/>
<dbReference type="GO" id="GO:0071949">
    <property type="term" value="F:FAD binding"/>
    <property type="evidence" value="ECO:0007669"/>
    <property type="project" value="InterPro"/>
</dbReference>
<sequence length="403" mass="43886">MSPTVLIIGCGVAGPVLALLLKQKGYHPIVLEKVRALSDAGASLMLQPNGMKVLSLINATPFLRTTNSLPLATLWHGTADGTTLGSSAFPSTYETTYGQPAMGIKRTALNLHLKDLVLSQGIPVHEGWQLTSMREHADSVTAEFANGESVTGAFLIGSDGIKASSRKILLQNDEGLPSFTGLVQIAGISKTDGRFGASMRNWYGEGVHVIAYPVSRDEVSWALTVREEKEVAESWGVESGRGLEERKMGLVGRLGGQFEDDVVQMVNAAERIISFGLFDRKELSPEQWFSTRCVLVGDAAHPTSPHLGQGANQAMEDCYHLSRLLPDAHAFDGSALEGVFREFVQLRQPRTSALVKEARRLGDEQRVVVGEERCRQRDARIKAAWSDPEQVVKGLDPLLKEPF</sequence>
<comment type="similarity">
    <text evidence="1">Belongs to the paxM FAD-dependent monooxygenase family.</text>
</comment>
<accession>A0A319E1F0</accession>
<feature type="domain" description="FAD-binding" evidence="6">
    <location>
        <begin position="4"/>
        <end position="357"/>
    </location>
</feature>
<evidence type="ECO:0000313" key="8">
    <source>
        <dbReference type="Proteomes" id="UP000247810"/>
    </source>
</evidence>
<evidence type="ECO:0000256" key="4">
    <source>
        <dbReference type="ARBA" id="ARBA00023002"/>
    </source>
</evidence>
<evidence type="ECO:0000256" key="5">
    <source>
        <dbReference type="ARBA" id="ARBA00023033"/>
    </source>
</evidence>
<keyword evidence="5" id="KW-0503">Monooxygenase</keyword>
<dbReference type="PRINTS" id="PR00420">
    <property type="entry name" value="RNGMNOXGNASE"/>
</dbReference>
<evidence type="ECO:0000256" key="1">
    <source>
        <dbReference type="ARBA" id="ARBA00007992"/>
    </source>
</evidence>
<keyword evidence="3" id="KW-0274">FAD</keyword>
<dbReference type="AlphaFoldDB" id="A0A319E1F0"/>
<proteinExistence type="inferred from homology"/>
<dbReference type="PANTHER" id="PTHR13789">
    <property type="entry name" value="MONOOXYGENASE"/>
    <property type="match status" value="1"/>
</dbReference>
<dbReference type="STRING" id="1448320.A0A319E1F0"/>
<dbReference type="SUPFAM" id="SSF51905">
    <property type="entry name" value="FAD/NAD(P)-binding domain"/>
    <property type="match status" value="1"/>
</dbReference>
<dbReference type="PANTHER" id="PTHR13789:SF309">
    <property type="entry name" value="PUTATIVE (AFU_ORTHOLOGUE AFUA_6G14510)-RELATED"/>
    <property type="match status" value="1"/>
</dbReference>
<gene>
    <name evidence="7" type="ORF">BO71DRAFT_483859</name>
</gene>
<name>A0A319E1F0_9EURO</name>
<organism evidence="7 8">
    <name type="scientific">Aspergillus ellipticus CBS 707.79</name>
    <dbReference type="NCBI Taxonomy" id="1448320"/>
    <lineage>
        <taxon>Eukaryota</taxon>
        <taxon>Fungi</taxon>
        <taxon>Dikarya</taxon>
        <taxon>Ascomycota</taxon>
        <taxon>Pezizomycotina</taxon>
        <taxon>Eurotiomycetes</taxon>
        <taxon>Eurotiomycetidae</taxon>
        <taxon>Eurotiales</taxon>
        <taxon>Aspergillaceae</taxon>
        <taxon>Aspergillus</taxon>
        <taxon>Aspergillus subgen. Circumdati</taxon>
    </lineage>
</organism>
<dbReference type="EMBL" id="KZ825873">
    <property type="protein sequence ID" value="PYH94368.1"/>
    <property type="molecule type" value="Genomic_DNA"/>
</dbReference>
<reference evidence="7 8" key="1">
    <citation type="submission" date="2018-02" db="EMBL/GenBank/DDBJ databases">
        <title>The genomes of Aspergillus section Nigri reveals drivers in fungal speciation.</title>
        <authorList>
            <consortium name="DOE Joint Genome Institute"/>
            <person name="Vesth T.C."/>
            <person name="Nybo J."/>
            <person name="Theobald S."/>
            <person name="Brandl J."/>
            <person name="Frisvad J.C."/>
            <person name="Nielsen K.F."/>
            <person name="Lyhne E.K."/>
            <person name="Kogle M.E."/>
            <person name="Kuo A."/>
            <person name="Riley R."/>
            <person name="Clum A."/>
            <person name="Nolan M."/>
            <person name="Lipzen A."/>
            <person name="Salamov A."/>
            <person name="Henrissat B."/>
            <person name="Wiebenga A."/>
            <person name="De vries R.P."/>
            <person name="Grigoriev I.V."/>
            <person name="Mortensen U.H."/>
            <person name="Andersen M.R."/>
            <person name="Baker S.E."/>
        </authorList>
    </citation>
    <scope>NUCLEOTIDE SEQUENCE [LARGE SCALE GENOMIC DNA]</scope>
    <source>
        <strain evidence="7 8">CBS 707.79</strain>
    </source>
</reference>
<evidence type="ECO:0000256" key="2">
    <source>
        <dbReference type="ARBA" id="ARBA00022630"/>
    </source>
</evidence>
<dbReference type="Gene3D" id="3.50.50.60">
    <property type="entry name" value="FAD/NAD(P)-binding domain"/>
    <property type="match status" value="1"/>
</dbReference>
<protein>
    <submittedName>
        <fullName evidence="7">FAD/NAD(P)-binding domain-containing protein</fullName>
    </submittedName>
</protein>
<dbReference type="InterPro" id="IPR050493">
    <property type="entry name" value="FAD-dep_Monooxygenase_BioMet"/>
</dbReference>
<dbReference type="Pfam" id="PF01494">
    <property type="entry name" value="FAD_binding_3"/>
    <property type="match status" value="1"/>
</dbReference>
<keyword evidence="2" id="KW-0285">Flavoprotein</keyword>
<dbReference type="VEuPathDB" id="FungiDB:BO71DRAFT_483859"/>
<keyword evidence="4" id="KW-0560">Oxidoreductase</keyword>
<evidence type="ECO:0000256" key="3">
    <source>
        <dbReference type="ARBA" id="ARBA00022827"/>
    </source>
</evidence>
<dbReference type="Proteomes" id="UP000247810">
    <property type="component" value="Unassembled WGS sequence"/>
</dbReference>
<evidence type="ECO:0000313" key="7">
    <source>
        <dbReference type="EMBL" id="PYH94368.1"/>
    </source>
</evidence>
<dbReference type="InterPro" id="IPR002938">
    <property type="entry name" value="FAD-bd"/>
</dbReference>
<keyword evidence="8" id="KW-1185">Reference proteome</keyword>
<dbReference type="InterPro" id="IPR036188">
    <property type="entry name" value="FAD/NAD-bd_sf"/>
</dbReference>
<evidence type="ECO:0000259" key="6">
    <source>
        <dbReference type="Pfam" id="PF01494"/>
    </source>
</evidence>